<organism evidence="4 5">
    <name type="scientific">Propylenella binzhouense</name>
    <dbReference type="NCBI Taxonomy" id="2555902"/>
    <lineage>
        <taxon>Bacteria</taxon>
        <taxon>Pseudomonadati</taxon>
        <taxon>Pseudomonadota</taxon>
        <taxon>Alphaproteobacteria</taxon>
        <taxon>Hyphomicrobiales</taxon>
        <taxon>Propylenellaceae</taxon>
        <taxon>Propylenella</taxon>
    </lineage>
</organism>
<name>A0A964WUU1_9HYPH</name>
<keyword evidence="5" id="KW-1185">Reference proteome</keyword>
<evidence type="ECO:0000313" key="5">
    <source>
        <dbReference type="Proteomes" id="UP000773614"/>
    </source>
</evidence>
<dbReference type="Pfam" id="PF04909">
    <property type="entry name" value="Amidohydro_2"/>
    <property type="match status" value="1"/>
</dbReference>
<feature type="compositionally biased region" description="Basic and acidic residues" evidence="2">
    <location>
        <begin position="84"/>
        <end position="104"/>
    </location>
</feature>
<reference evidence="4" key="1">
    <citation type="submission" date="2019-03" db="EMBL/GenBank/DDBJ databases">
        <title>Afifella sp. nov., isolated from activated sludge.</title>
        <authorList>
            <person name="Li Q."/>
            <person name="Liu Y."/>
        </authorList>
    </citation>
    <scope>NUCLEOTIDE SEQUENCE</scope>
    <source>
        <strain evidence="4">L72</strain>
    </source>
</reference>
<evidence type="ECO:0000313" key="4">
    <source>
        <dbReference type="EMBL" id="MYZ49492.1"/>
    </source>
</evidence>
<feature type="region of interest" description="Disordered" evidence="2">
    <location>
        <begin position="32"/>
        <end position="58"/>
    </location>
</feature>
<protein>
    <submittedName>
        <fullName evidence="4">Amidohydrolase</fullName>
    </submittedName>
</protein>
<accession>A0A964WUU1</accession>
<evidence type="ECO:0000256" key="2">
    <source>
        <dbReference type="SAM" id="MobiDB-lite"/>
    </source>
</evidence>
<dbReference type="GO" id="GO:0016787">
    <property type="term" value="F:hydrolase activity"/>
    <property type="evidence" value="ECO:0007669"/>
    <property type="project" value="InterPro"/>
</dbReference>
<dbReference type="GO" id="GO:0016831">
    <property type="term" value="F:carboxy-lyase activity"/>
    <property type="evidence" value="ECO:0007669"/>
    <property type="project" value="InterPro"/>
</dbReference>
<sequence length="398" mass="44133">MQKAHMAEGLSHWIGRRRDARLRPVAGEQEIGVAALSQPSPERPGESAPRQQSRHPRIDAHCHIVIPEVLEMTRAVKLRGSGPGKRDWIPEESRRAHREQADQTEEKLLHPEARLPDMDAMGIDIQVVSMNLPTPAYWAAAAVGQRIARACNEGVAAFVRRRPDRFLGIGVVPLQDVRLALRELDHIAGLDLRGVQIPSNVRNREVGEAAFRPFWARAAELGLPVIIHPRGFTHDDRLHKFFLWNTIGQPLEEALAMASLIHEGVLDAYPDLRVVMSHGGGYLPYYSGRGDRAFHSRPEPKRNIAKPPSAYFPRFYYDSVVFDPDMMPRLIRQAGADRIVMGTDYPRGEVEEDPVGFIGGLAGVSAADKLRMMSTNAQALFGLPAQAGGPGGLPDQER</sequence>
<dbReference type="PANTHER" id="PTHR21240:SF28">
    <property type="entry name" value="ISO-OROTATE DECARBOXYLASE (EUROFUNG)"/>
    <property type="match status" value="1"/>
</dbReference>
<dbReference type="SUPFAM" id="SSF51556">
    <property type="entry name" value="Metallo-dependent hydrolases"/>
    <property type="match status" value="1"/>
</dbReference>
<dbReference type="InterPro" id="IPR032466">
    <property type="entry name" value="Metal_Hydrolase"/>
</dbReference>
<dbReference type="EMBL" id="SPKJ01000077">
    <property type="protein sequence ID" value="MYZ49492.1"/>
    <property type="molecule type" value="Genomic_DNA"/>
</dbReference>
<dbReference type="Proteomes" id="UP000773614">
    <property type="component" value="Unassembled WGS sequence"/>
</dbReference>
<dbReference type="InterPro" id="IPR006680">
    <property type="entry name" value="Amidohydro-rel"/>
</dbReference>
<dbReference type="InterPro" id="IPR032465">
    <property type="entry name" value="ACMSD"/>
</dbReference>
<dbReference type="PANTHER" id="PTHR21240">
    <property type="entry name" value="2-AMINO-3-CARBOXYLMUCONATE-6-SEMIALDEHYDE DECARBOXYLASE"/>
    <property type="match status" value="1"/>
</dbReference>
<proteinExistence type="predicted"/>
<feature type="domain" description="Amidohydrolase-related" evidence="3">
    <location>
        <begin position="58"/>
        <end position="383"/>
    </location>
</feature>
<dbReference type="Gene3D" id="3.20.20.140">
    <property type="entry name" value="Metal-dependent hydrolases"/>
    <property type="match status" value="1"/>
</dbReference>
<dbReference type="GO" id="GO:0019748">
    <property type="term" value="P:secondary metabolic process"/>
    <property type="evidence" value="ECO:0007669"/>
    <property type="project" value="TreeGrafter"/>
</dbReference>
<keyword evidence="1" id="KW-0456">Lyase</keyword>
<evidence type="ECO:0000259" key="3">
    <source>
        <dbReference type="Pfam" id="PF04909"/>
    </source>
</evidence>
<feature type="region of interest" description="Disordered" evidence="2">
    <location>
        <begin position="79"/>
        <end position="104"/>
    </location>
</feature>
<dbReference type="GO" id="GO:0005737">
    <property type="term" value="C:cytoplasm"/>
    <property type="evidence" value="ECO:0007669"/>
    <property type="project" value="TreeGrafter"/>
</dbReference>
<gene>
    <name evidence="4" type="ORF">E4O86_17420</name>
</gene>
<dbReference type="AlphaFoldDB" id="A0A964WUU1"/>
<comment type="caution">
    <text evidence="4">The sequence shown here is derived from an EMBL/GenBank/DDBJ whole genome shotgun (WGS) entry which is preliminary data.</text>
</comment>
<evidence type="ECO:0000256" key="1">
    <source>
        <dbReference type="ARBA" id="ARBA00023239"/>
    </source>
</evidence>